<dbReference type="SUPFAM" id="SSF52540">
    <property type="entry name" value="P-loop containing nucleoside triphosphate hydrolases"/>
    <property type="match status" value="1"/>
</dbReference>
<evidence type="ECO:0000313" key="7">
    <source>
        <dbReference type="Proteomes" id="UP000002630"/>
    </source>
</evidence>
<comment type="similarity">
    <text evidence="2">Belongs to the GTR/RAG GTP-binding protein family.</text>
</comment>
<dbReference type="Gene3D" id="3.30.450.190">
    <property type="match status" value="1"/>
</dbReference>
<dbReference type="GO" id="GO:0003924">
    <property type="term" value="F:GTPase activity"/>
    <property type="evidence" value="ECO:0007669"/>
    <property type="project" value="TreeGrafter"/>
</dbReference>
<accession>D8LQF2</accession>
<dbReference type="GO" id="GO:0005525">
    <property type="term" value="F:GTP binding"/>
    <property type="evidence" value="ECO:0007669"/>
    <property type="project" value="UniProtKB-KW"/>
</dbReference>
<dbReference type="EMBL" id="FN649729">
    <property type="protein sequence ID" value="CBN78716.1"/>
    <property type="molecule type" value="Genomic_DNA"/>
</dbReference>
<dbReference type="eggNOG" id="KOG3886">
    <property type="taxonomic scope" value="Eukaryota"/>
</dbReference>
<dbReference type="OMA" id="LIPNMQD"/>
<dbReference type="PANTHER" id="PTHR11259:SF1">
    <property type="entry name" value="RAS-RELATED GTP-BINDING PROTEIN"/>
    <property type="match status" value="1"/>
</dbReference>
<evidence type="ECO:0000256" key="3">
    <source>
        <dbReference type="ARBA" id="ARBA00022490"/>
    </source>
</evidence>
<dbReference type="EMBL" id="FN648818">
    <property type="protein sequence ID" value="CBN78716.1"/>
    <property type="molecule type" value="Genomic_DNA"/>
</dbReference>
<dbReference type="Pfam" id="PF04670">
    <property type="entry name" value="Gtr1_RagA"/>
    <property type="match status" value="1"/>
</dbReference>
<dbReference type="InterPro" id="IPR039397">
    <property type="entry name" value="RagA/B"/>
</dbReference>
<dbReference type="OrthoDB" id="10020193at2759"/>
<evidence type="ECO:0000256" key="4">
    <source>
        <dbReference type="ARBA" id="ARBA00022741"/>
    </source>
</evidence>
<dbReference type="GO" id="GO:1904263">
    <property type="term" value="P:positive regulation of TORC1 signaling"/>
    <property type="evidence" value="ECO:0007669"/>
    <property type="project" value="TreeGrafter"/>
</dbReference>
<sequence length="319" mass="36684">MGKKKVLLMGKSRSGKTSMRSIIFANYGAKDTIRLGPTLDVEHSHVRFLGDMVLNLWDCGGQDSFYETYFNYQQEFIFRSVEVLIYVFDVMSDDVAGDLERYRGVLEAVDRNSSDARVFVLIHKMDLVTEEDREVVFLNRKQVISDVSGGVELTFFMTSIWDETLYRAWSSIVYSLIPNMEVLESHLDNFCDICGADEVVLFERETFLVIAHAKHVQHPDVHRFEKISNIVKQFKLSVSKTSLKFEGMMVKNSNFTVFISDFTENTYIMVVTTSPLVEKATTELNIKAAKKHFERLLVKPEDLGHHEMNHHHHQPGQVA</sequence>
<evidence type="ECO:0000313" key="6">
    <source>
        <dbReference type="EMBL" id="CBN78716.1"/>
    </source>
</evidence>
<comment type="subcellular location">
    <subcellularLocation>
        <location evidence="1">Cytoplasm</location>
    </subcellularLocation>
</comment>
<gene>
    <name evidence="6" type="primary">GTR1</name>
    <name evidence="6" type="ORF">Esi_0006_0074</name>
</gene>
<dbReference type="GO" id="GO:1990131">
    <property type="term" value="C:Gtr1-Gtr2 GTPase complex"/>
    <property type="evidence" value="ECO:0007669"/>
    <property type="project" value="TreeGrafter"/>
</dbReference>
<dbReference type="InterPro" id="IPR006762">
    <property type="entry name" value="Gtr1_RagA"/>
</dbReference>
<dbReference type="FunFam" id="3.40.50.300:FF:000488">
    <property type="entry name" value="Small monomeric GTPase (Gtr1)"/>
    <property type="match status" value="1"/>
</dbReference>
<dbReference type="Proteomes" id="UP000002630">
    <property type="component" value="Linkage Group LG04"/>
</dbReference>
<dbReference type="GO" id="GO:0005634">
    <property type="term" value="C:nucleus"/>
    <property type="evidence" value="ECO:0007669"/>
    <property type="project" value="TreeGrafter"/>
</dbReference>
<dbReference type="Gene3D" id="3.40.50.300">
    <property type="entry name" value="P-loop containing nucleotide triphosphate hydrolases"/>
    <property type="match status" value="1"/>
</dbReference>
<protein>
    <submittedName>
        <fullName evidence="6">GTR1, Ras superfamily GTPase</fullName>
    </submittedName>
</protein>
<dbReference type="GO" id="GO:0009267">
    <property type="term" value="P:cellular response to starvation"/>
    <property type="evidence" value="ECO:0007669"/>
    <property type="project" value="TreeGrafter"/>
</dbReference>
<dbReference type="AlphaFoldDB" id="D8LQF2"/>
<keyword evidence="5" id="KW-0342">GTP-binding</keyword>
<dbReference type="FunFam" id="3.30.450.190:FF:000002">
    <property type="entry name" value="Ras-related GTP-binding protein A"/>
    <property type="match status" value="1"/>
</dbReference>
<reference evidence="6 7" key="1">
    <citation type="journal article" date="2010" name="Nature">
        <title>The Ectocarpus genome and the independent evolution of multicellularity in brown algae.</title>
        <authorList>
            <person name="Cock J.M."/>
            <person name="Sterck L."/>
            <person name="Rouze P."/>
            <person name="Scornet D."/>
            <person name="Allen A.E."/>
            <person name="Amoutzias G."/>
            <person name="Anthouard V."/>
            <person name="Artiguenave F."/>
            <person name="Aury J.M."/>
            <person name="Badger J.H."/>
            <person name="Beszteri B."/>
            <person name="Billiau K."/>
            <person name="Bonnet E."/>
            <person name="Bothwell J.H."/>
            <person name="Bowler C."/>
            <person name="Boyen C."/>
            <person name="Brownlee C."/>
            <person name="Carrano C.J."/>
            <person name="Charrier B."/>
            <person name="Cho G.Y."/>
            <person name="Coelho S.M."/>
            <person name="Collen J."/>
            <person name="Corre E."/>
            <person name="Da Silva C."/>
            <person name="Delage L."/>
            <person name="Delaroque N."/>
            <person name="Dittami S.M."/>
            <person name="Doulbeau S."/>
            <person name="Elias M."/>
            <person name="Farnham G."/>
            <person name="Gachon C.M."/>
            <person name="Gschloessl B."/>
            <person name="Heesch S."/>
            <person name="Jabbari K."/>
            <person name="Jubin C."/>
            <person name="Kawai H."/>
            <person name="Kimura K."/>
            <person name="Kloareg B."/>
            <person name="Kupper F.C."/>
            <person name="Lang D."/>
            <person name="Le Bail A."/>
            <person name="Leblanc C."/>
            <person name="Lerouge P."/>
            <person name="Lohr M."/>
            <person name="Lopez P.J."/>
            <person name="Martens C."/>
            <person name="Maumus F."/>
            <person name="Michel G."/>
            <person name="Miranda-Saavedra D."/>
            <person name="Morales J."/>
            <person name="Moreau H."/>
            <person name="Motomura T."/>
            <person name="Nagasato C."/>
            <person name="Napoli C.A."/>
            <person name="Nelson D.R."/>
            <person name="Nyvall-Collen P."/>
            <person name="Peters A.F."/>
            <person name="Pommier C."/>
            <person name="Potin P."/>
            <person name="Poulain J."/>
            <person name="Quesneville H."/>
            <person name="Read B."/>
            <person name="Rensing S.A."/>
            <person name="Ritter A."/>
            <person name="Rousvoal S."/>
            <person name="Samanta M."/>
            <person name="Samson G."/>
            <person name="Schroeder D.C."/>
            <person name="Segurens B."/>
            <person name="Strittmatter M."/>
            <person name="Tonon T."/>
            <person name="Tregear J.W."/>
            <person name="Valentin K."/>
            <person name="von Dassow P."/>
            <person name="Yamagishi T."/>
            <person name="Van de Peer Y."/>
            <person name="Wincker P."/>
        </authorList>
    </citation>
    <scope>NUCLEOTIDE SEQUENCE [LARGE SCALE GENOMIC DNA]</scope>
    <source>
        <strain evidence="7">Ec32 / CCAP1310/4</strain>
    </source>
</reference>
<dbReference type="GO" id="GO:0010507">
    <property type="term" value="P:negative regulation of autophagy"/>
    <property type="evidence" value="ECO:0007669"/>
    <property type="project" value="TreeGrafter"/>
</dbReference>
<dbReference type="InterPro" id="IPR027417">
    <property type="entry name" value="P-loop_NTPase"/>
</dbReference>
<keyword evidence="3" id="KW-0963">Cytoplasm</keyword>
<dbReference type="CDD" id="cd11384">
    <property type="entry name" value="RagA_like"/>
    <property type="match status" value="1"/>
</dbReference>
<dbReference type="GO" id="GO:0005764">
    <property type="term" value="C:lysosome"/>
    <property type="evidence" value="ECO:0007669"/>
    <property type="project" value="TreeGrafter"/>
</dbReference>
<organism evidence="6 7">
    <name type="scientific">Ectocarpus siliculosus</name>
    <name type="common">Brown alga</name>
    <name type="synonym">Conferva siliculosa</name>
    <dbReference type="NCBI Taxonomy" id="2880"/>
    <lineage>
        <taxon>Eukaryota</taxon>
        <taxon>Sar</taxon>
        <taxon>Stramenopiles</taxon>
        <taxon>Ochrophyta</taxon>
        <taxon>PX clade</taxon>
        <taxon>Phaeophyceae</taxon>
        <taxon>Ectocarpales</taxon>
        <taxon>Ectocarpaceae</taxon>
        <taxon>Ectocarpus</taxon>
    </lineage>
</organism>
<keyword evidence="7" id="KW-1185">Reference proteome</keyword>
<name>D8LQF2_ECTSI</name>
<dbReference type="STRING" id="2880.D8LQF2"/>
<proteinExistence type="inferred from homology"/>
<evidence type="ECO:0000256" key="1">
    <source>
        <dbReference type="ARBA" id="ARBA00004496"/>
    </source>
</evidence>
<evidence type="ECO:0000256" key="2">
    <source>
        <dbReference type="ARBA" id="ARBA00007756"/>
    </source>
</evidence>
<dbReference type="PANTHER" id="PTHR11259">
    <property type="entry name" value="RAS-RELATED GTP BINDING RAG/GTR YEAST"/>
    <property type="match status" value="1"/>
</dbReference>
<keyword evidence="4" id="KW-0547">Nucleotide-binding</keyword>
<evidence type="ECO:0000256" key="5">
    <source>
        <dbReference type="ARBA" id="ARBA00023134"/>
    </source>
</evidence>
<dbReference type="InParanoid" id="D8LQF2"/>